<dbReference type="Proteomes" id="UP000024635">
    <property type="component" value="Unassembled WGS sequence"/>
</dbReference>
<dbReference type="AlphaFoldDB" id="A0A016UYH2"/>
<dbReference type="EMBL" id="JARK01001359">
    <property type="protein sequence ID" value="EYC19842.1"/>
    <property type="molecule type" value="Genomic_DNA"/>
</dbReference>
<feature type="signal peptide" evidence="2">
    <location>
        <begin position="1"/>
        <end position="19"/>
    </location>
</feature>
<reference evidence="4" key="1">
    <citation type="journal article" date="2015" name="Nat. Genet.">
        <title>The genome and transcriptome of the zoonotic hookworm Ancylostoma ceylanicum identify infection-specific gene families.</title>
        <authorList>
            <person name="Schwarz E.M."/>
            <person name="Hu Y."/>
            <person name="Antoshechkin I."/>
            <person name="Miller M.M."/>
            <person name="Sternberg P.W."/>
            <person name="Aroian R.V."/>
        </authorList>
    </citation>
    <scope>NUCLEOTIDE SEQUENCE</scope>
    <source>
        <strain evidence="4">HY135</strain>
    </source>
</reference>
<keyword evidence="2" id="KW-0732">Signal</keyword>
<accession>A0A016UYH2</accession>
<comment type="caution">
    <text evidence="3">The sequence shown here is derived from an EMBL/GenBank/DDBJ whole genome shotgun (WGS) entry which is preliminary data.</text>
</comment>
<protein>
    <submittedName>
        <fullName evidence="3">Uncharacterized protein</fullName>
    </submittedName>
</protein>
<evidence type="ECO:0000313" key="4">
    <source>
        <dbReference type="Proteomes" id="UP000024635"/>
    </source>
</evidence>
<gene>
    <name evidence="3" type="primary">Acey_s0023.g747</name>
    <name evidence="3" type="ORF">Y032_0023g747</name>
</gene>
<feature type="chain" id="PRO_5001492818" evidence="2">
    <location>
        <begin position="20"/>
        <end position="98"/>
    </location>
</feature>
<dbReference type="OrthoDB" id="10417147at2759"/>
<evidence type="ECO:0000313" key="3">
    <source>
        <dbReference type="EMBL" id="EYC19842.1"/>
    </source>
</evidence>
<feature type="compositionally biased region" description="Basic and acidic residues" evidence="1">
    <location>
        <begin position="43"/>
        <end position="56"/>
    </location>
</feature>
<sequence>MEILVMVVAAIIIFHEILGCTPKQKQQSSRRMSTANAGTLNNLEKKQKEKDKEPKTKTAMPLSVQPTCETQPDSLLAKVLKEGELGTGEVLAFELMRF</sequence>
<keyword evidence="4" id="KW-1185">Reference proteome</keyword>
<organism evidence="3 4">
    <name type="scientific">Ancylostoma ceylanicum</name>
    <dbReference type="NCBI Taxonomy" id="53326"/>
    <lineage>
        <taxon>Eukaryota</taxon>
        <taxon>Metazoa</taxon>
        <taxon>Ecdysozoa</taxon>
        <taxon>Nematoda</taxon>
        <taxon>Chromadorea</taxon>
        <taxon>Rhabditida</taxon>
        <taxon>Rhabditina</taxon>
        <taxon>Rhabditomorpha</taxon>
        <taxon>Strongyloidea</taxon>
        <taxon>Ancylostomatidae</taxon>
        <taxon>Ancylostomatinae</taxon>
        <taxon>Ancylostoma</taxon>
    </lineage>
</organism>
<feature type="region of interest" description="Disordered" evidence="1">
    <location>
        <begin position="22"/>
        <end position="67"/>
    </location>
</feature>
<proteinExistence type="predicted"/>
<name>A0A016UYH2_9BILA</name>
<evidence type="ECO:0000256" key="1">
    <source>
        <dbReference type="SAM" id="MobiDB-lite"/>
    </source>
</evidence>
<evidence type="ECO:0000256" key="2">
    <source>
        <dbReference type="SAM" id="SignalP"/>
    </source>
</evidence>
<feature type="compositionally biased region" description="Polar residues" evidence="1">
    <location>
        <begin position="23"/>
        <end position="42"/>
    </location>
</feature>